<evidence type="ECO:0000256" key="16">
    <source>
        <dbReference type="RuleBase" id="RU367059"/>
    </source>
</evidence>
<dbReference type="FunCoup" id="A0A1J7J3C9">
    <property type="interactions" value="55"/>
</dbReference>
<evidence type="ECO:0000259" key="18">
    <source>
        <dbReference type="PROSITE" id="PS50191"/>
    </source>
</evidence>
<dbReference type="GO" id="GO:0046872">
    <property type="term" value="F:metal ion binding"/>
    <property type="evidence" value="ECO:0007669"/>
    <property type="project" value="UniProtKB-KW"/>
</dbReference>
<keyword evidence="7" id="KW-0349">Heme</keyword>
<evidence type="ECO:0000256" key="6">
    <source>
        <dbReference type="ARBA" id="ARBA00022490"/>
    </source>
</evidence>
<dbReference type="InterPro" id="IPR036273">
    <property type="entry name" value="CRAL/TRIO_N_dom_sf"/>
</dbReference>
<dbReference type="PANTHER" id="PTHR47669:SF1">
    <property type="entry name" value="PHOSPHATIDYLINOSITOL TRANSFER PROTEIN SFH5"/>
    <property type="match status" value="1"/>
</dbReference>
<sequence>MSDVDPKAAETGVPAVAAPPAAAPAAEVAQAVVADPEAKEQAPVAAPEAEPKEEQPAPALSPIAQLWDASKASSHPEVWGVTLADPDTHIPSQIVLQKYLNANDGDVAKAKDQLIKTMEWRAKMKPLDLLKKAFNKTKFGSLGYVTTYVAGEDATDPELKEVFNWNIYGAVASIDETFGNLEQFIEWRVAIMELALSELSLSTATKPITAEHDPYKITQVHDYKSISFLRQSPHVKAASSETIKIFAQNYPELLKEKFFVNVPSFMGFVYAFMKLFVAPKTIKKFHPMSNGANLAREFTASKVKDLGDRLPAEYGGKGPDLKAQGKETLLGE</sequence>
<dbReference type="GO" id="GO:0005829">
    <property type="term" value="C:cytosol"/>
    <property type="evidence" value="ECO:0007669"/>
    <property type="project" value="TreeGrafter"/>
</dbReference>
<evidence type="ECO:0000313" key="19">
    <source>
        <dbReference type="EMBL" id="OIW34294.1"/>
    </source>
</evidence>
<dbReference type="InterPro" id="IPR011074">
    <property type="entry name" value="CRAL/TRIO_N_dom"/>
</dbReference>
<evidence type="ECO:0000256" key="10">
    <source>
        <dbReference type="ARBA" id="ARBA00022848"/>
    </source>
</evidence>
<dbReference type="GO" id="GO:0005789">
    <property type="term" value="C:endoplasmic reticulum membrane"/>
    <property type="evidence" value="ECO:0007669"/>
    <property type="project" value="UniProtKB-SubCell"/>
</dbReference>
<dbReference type="STRING" id="1408157.A0A1J7J3C9"/>
<dbReference type="SMART" id="SM00516">
    <property type="entry name" value="SEC14"/>
    <property type="match status" value="1"/>
</dbReference>
<keyword evidence="5 16" id="KW-0813">Transport</keyword>
<evidence type="ECO:0000313" key="20">
    <source>
        <dbReference type="Proteomes" id="UP000182658"/>
    </source>
</evidence>
<evidence type="ECO:0000256" key="3">
    <source>
        <dbReference type="ARBA" id="ARBA00006667"/>
    </source>
</evidence>
<evidence type="ECO:0000256" key="15">
    <source>
        <dbReference type="ARBA" id="ARBA00024180"/>
    </source>
</evidence>
<organism evidence="19 20">
    <name type="scientific">Coniochaeta ligniaria NRRL 30616</name>
    <dbReference type="NCBI Taxonomy" id="1408157"/>
    <lineage>
        <taxon>Eukaryota</taxon>
        <taxon>Fungi</taxon>
        <taxon>Dikarya</taxon>
        <taxon>Ascomycota</taxon>
        <taxon>Pezizomycotina</taxon>
        <taxon>Sordariomycetes</taxon>
        <taxon>Sordariomycetidae</taxon>
        <taxon>Coniochaetales</taxon>
        <taxon>Coniochaetaceae</taxon>
        <taxon>Coniochaeta</taxon>
    </lineage>
</organism>
<proteinExistence type="inferred from homology"/>
<accession>A0A1J7J3C9</accession>
<dbReference type="InterPro" id="IPR042938">
    <property type="entry name" value="Sfh5"/>
</dbReference>
<dbReference type="SUPFAM" id="SSF46938">
    <property type="entry name" value="CRAL/TRIO N-terminal domain"/>
    <property type="match status" value="1"/>
</dbReference>
<keyword evidence="13 16" id="KW-0472">Membrane</keyword>
<feature type="region of interest" description="Disordered" evidence="17">
    <location>
        <begin position="309"/>
        <end position="332"/>
    </location>
</feature>
<evidence type="ECO:0000256" key="11">
    <source>
        <dbReference type="ARBA" id="ARBA00023004"/>
    </source>
</evidence>
<keyword evidence="9 16" id="KW-0256">Endoplasmic reticulum</keyword>
<evidence type="ECO:0000256" key="1">
    <source>
        <dbReference type="ARBA" id="ARBA00001970"/>
    </source>
</evidence>
<dbReference type="EMBL" id="KV875093">
    <property type="protein sequence ID" value="OIW34294.1"/>
    <property type="molecule type" value="Genomic_DNA"/>
</dbReference>
<keyword evidence="6 16" id="KW-0963">Cytoplasm</keyword>
<evidence type="ECO:0000256" key="5">
    <source>
        <dbReference type="ARBA" id="ARBA00022448"/>
    </source>
</evidence>
<evidence type="ECO:0000256" key="17">
    <source>
        <dbReference type="SAM" id="MobiDB-lite"/>
    </source>
</evidence>
<evidence type="ECO:0000256" key="8">
    <source>
        <dbReference type="ARBA" id="ARBA00022723"/>
    </source>
</evidence>
<comment type="cofactor">
    <cofactor evidence="1">
        <name>heme b</name>
        <dbReference type="ChEBI" id="CHEBI:60344"/>
    </cofactor>
</comment>
<dbReference type="GO" id="GO:0043001">
    <property type="term" value="P:Golgi to plasma membrane protein transport"/>
    <property type="evidence" value="ECO:0007669"/>
    <property type="project" value="TreeGrafter"/>
</dbReference>
<evidence type="ECO:0000256" key="7">
    <source>
        <dbReference type="ARBA" id="ARBA00022617"/>
    </source>
</evidence>
<comment type="similarity">
    <text evidence="3 16">Belongs to the SFH5 family.</text>
</comment>
<dbReference type="GO" id="GO:0032541">
    <property type="term" value="C:cortical endoplasmic reticulum"/>
    <property type="evidence" value="ECO:0007669"/>
    <property type="project" value="TreeGrafter"/>
</dbReference>
<dbReference type="PROSITE" id="PS50191">
    <property type="entry name" value="CRAL_TRIO"/>
    <property type="match status" value="1"/>
</dbReference>
<dbReference type="Pfam" id="PF00650">
    <property type="entry name" value="CRAL_TRIO"/>
    <property type="match status" value="1"/>
</dbReference>
<dbReference type="OrthoDB" id="75724at2759"/>
<keyword evidence="20" id="KW-1185">Reference proteome</keyword>
<dbReference type="Proteomes" id="UP000182658">
    <property type="component" value="Unassembled WGS sequence"/>
</dbReference>
<dbReference type="GO" id="GO:0017157">
    <property type="term" value="P:regulation of exocytosis"/>
    <property type="evidence" value="ECO:0007669"/>
    <property type="project" value="TreeGrafter"/>
</dbReference>
<evidence type="ECO:0000256" key="9">
    <source>
        <dbReference type="ARBA" id="ARBA00022824"/>
    </source>
</evidence>
<feature type="domain" description="CRAL-TRIO" evidence="18">
    <location>
        <begin position="188"/>
        <end position="322"/>
    </location>
</feature>
<comment type="catalytic activity">
    <reaction evidence="14">
        <text>a 1,2-diacyl-sn-glycero-3-phospho-(1D-myo-inositol)(in) = a 1,2-diacyl-sn-glycero-3-phospho-(1D-myo-inositol)(out)</text>
        <dbReference type="Rhea" id="RHEA:38691"/>
        <dbReference type="ChEBI" id="CHEBI:57880"/>
    </reaction>
    <physiologicalReaction direction="left-to-right" evidence="14">
        <dbReference type="Rhea" id="RHEA:38692"/>
    </physiologicalReaction>
</comment>
<keyword evidence="10 16" id="KW-0492">Microsome</keyword>
<dbReference type="GO" id="GO:0005886">
    <property type="term" value="C:plasma membrane"/>
    <property type="evidence" value="ECO:0007669"/>
    <property type="project" value="TreeGrafter"/>
</dbReference>
<dbReference type="Gene3D" id="3.40.525.10">
    <property type="entry name" value="CRAL-TRIO lipid binding domain"/>
    <property type="match status" value="1"/>
</dbReference>
<dbReference type="CDD" id="cd00170">
    <property type="entry name" value="SEC14"/>
    <property type="match status" value="1"/>
</dbReference>
<gene>
    <name evidence="19" type="ORF">CONLIGDRAFT_566682</name>
</gene>
<reference evidence="19 20" key="1">
    <citation type="submission" date="2016-10" db="EMBL/GenBank/DDBJ databases">
        <title>Draft genome sequence of Coniochaeta ligniaria NRRL30616, a lignocellulolytic fungus for bioabatement of inhibitors in plant biomass hydrolysates.</title>
        <authorList>
            <consortium name="DOE Joint Genome Institute"/>
            <person name="Jimenez D.J."/>
            <person name="Hector R.E."/>
            <person name="Riley R."/>
            <person name="Sun H."/>
            <person name="Grigoriev I.V."/>
            <person name="Van Elsas J.D."/>
            <person name="Nichols N.N."/>
        </authorList>
    </citation>
    <scope>NUCLEOTIDE SEQUENCE [LARGE SCALE GENOMIC DNA]</scope>
    <source>
        <strain evidence="19 20">NRRL 30616</strain>
    </source>
</reference>
<keyword evidence="12 16" id="KW-0445">Lipid transport</keyword>
<dbReference type="SUPFAM" id="SSF52087">
    <property type="entry name" value="CRAL/TRIO domain"/>
    <property type="match status" value="1"/>
</dbReference>
<evidence type="ECO:0000256" key="4">
    <source>
        <dbReference type="ARBA" id="ARBA00018320"/>
    </source>
</evidence>
<dbReference type="GO" id="GO:0008526">
    <property type="term" value="F:phosphatidylinositol transfer activity"/>
    <property type="evidence" value="ECO:0007669"/>
    <property type="project" value="UniProtKB-UniRule"/>
</dbReference>
<evidence type="ECO:0000256" key="13">
    <source>
        <dbReference type="ARBA" id="ARBA00023136"/>
    </source>
</evidence>
<feature type="region of interest" description="Disordered" evidence="17">
    <location>
        <begin position="1"/>
        <end position="58"/>
    </location>
</feature>
<dbReference type="InterPro" id="IPR036865">
    <property type="entry name" value="CRAL-TRIO_dom_sf"/>
</dbReference>
<comment type="function">
    <text evidence="15">Non-classical phosphatidylinositol (PtdIns) transfer protein (PITP), which exhibits PtdIns-binding/transfer activity in the absence of detectable PtdCho-binding/transfer activity. Regulates PtdIns(4,5)P2 homeostasis at the plasma membrane. Heme-binding protein that may play a role in organic oxidant-induced stress responses.</text>
</comment>
<comment type="subcellular location">
    <subcellularLocation>
        <location evidence="16">Cytoplasm</location>
    </subcellularLocation>
    <subcellularLocation>
        <location evidence="2 16">Endoplasmic reticulum membrane</location>
        <topology evidence="2 16">Peripheral membrane protein</topology>
    </subcellularLocation>
    <subcellularLocation>
        <location evidence="16">Microsome membrane</location>
        <topology evidence="16">Peripheral membrane protein</topology>
    </subcellularLocation>
</comment>
<feature type="compositionally biased region" description="Low complexity" evidence="17">
    <location>
        <begin position="9"/>
        <end position="48"/>
    </location>
</feature>
<dbReference type="PANTHER" id="PTHR47669">
    <property type="entry name" value="PHOSPHATIDYLINOSITOL TRANSFER PROTEIN SFH5"/>
    <property type="match status" value="1"/>
</dbReference>
<protein>
    <recommendedName>
        <fullName evidence="4 16">Phosphatidylinositol transfer protein SFH5</fullName>
        <shortName evidence="16">PITP SFH5</shortName>
    </recommendedName>
</protein>
<dbReference type="InParanoid" id="A0A1J7J3C9"/>
<dbReference type="Pfam" id="PF03765">
    <property type="entry name" value="CRAL_TRIO_N"/>
    <property type="match status" value="1"/>
</dbReference>
<dbReference type="InterPro" id="IPR001251">
    <property type="entry name" value="CRAL-TRIO_dom"/>
</dbReference>
<evidence type="ECO:0000256" key="2">
    <source>
        <dbReference type="ARBA" id="ARBA00004406"/>
    </source>
</evidence>
<name>A0A1J7J3C9_9PEZI</name>
<evidence type="ECO:0000256" key="14">
    <source>
        <dbReference type="ARBA" id="ARBA00024146"/>
    </source>
</evidence>
<keyword evidence="11" id="KW-0408">Iron</keyword>
<keyword evidence="8" id="KW-0479">Metal-binding</keyword>
<evidence type="ECO:0000256" key="12">
    <source>
        <dbReference type="ARBA" id="ARBA00023055"/>
    </source>
</evidence>
<dbReference type="AlphaFoldDB" id="A0A1J7J3C9"/>